<feature type="domain" description="HTH luxR-type" evidence="6">
    <location>
        <begin position="168"/>
        <end position="233"/>
    </location>
</feature>
<organism evidence="8 9">
    <name type="scientific">Solirubrobacter phytolaccae</name>
    <dbReference type="NCBI Taxonomy" id="1404360"/>
    <lineage>
        <taxon>Bacteria</taxon>
        <taxon>Bacillati</taxon>
        <taxon>Actinomycetota</taxon>
        <taxon>Thermoleophilia</taxon>
        <taxon>Solirubrobacterales</taxon>
        <taxon>Solirubrobacteraceae</taxon>
        <taxon>Solirubrobacter</taxon>
    </lineage>
</organism>
<dbReference type="InterPro" id="IPR000792">
    <property type="entry name" value="Tscrpt_reg_LuxR_C"/>
</dbReference>
<dbReference type="SUPFAM" id="SSF46894">
    <property type="entry name" value="C-terminal effector domain of the bipartite response regulators"/>
    <property type="match status" value="1"/>
</dbReference>
<keyword evidence="3" id="KW-0238">DNA-binding</keyword>
<dbReference type="AlphaFoldDB" id="A0A9X3SB47"/>
<dbReference type="Gene3D" id="3.40.50.2300">
    <property type="match status" value="1"/>
</dbReference>
<name>A0A9X3SB47_9ACTN</name>
<gene>
    <name evidence="8" type="ORF">OJ997_28950</name>
</gene>
<dbReference type="PROSITE" id="PS50043">
    <property type="entry name" value="HTH_LUXR_2"/>
    <property type="match status" value="1"/>
</dbReference>
<dbReference type="CDD" id="cd17535">
    <property type="entry name" value="REC_NarL-like"/>
    <property type="match status" value="1"/>
</dbReference>
<dbReference type="GO" id="GO:0000160">
    <property type="term" value="P:phosphorelay signal transduction system"/>
    <property type="evidence" value="ECO:0007669"/>
    <property type="project" value="InterPro"/>
</dbReference>
<proteinExistence type="predicted"/>
<dbReference type="CDD" id="cd06170">
    <property type="entry name" value="LuxR_C_like"/>
    <property type="match status" value="1"/>
</dbReference>
<evidence type="ECO:0000256" key="2">
    <source>
        <dbReference type="ARBA" id="ARBA00023015"/>
    </source>
</evidence>
<dbReference type="SMART" id="SM00421">
    <property type="entry name" value="HTH_LUXR"/>
    <property type="match status" value="1"/>
</dbReference>
<comment type="caution">
    <text evidence="5">Lacks conserved residue(s) required for the propagation of feature annotation.</text>
</comment>
<dbReference type="InterPro" id="IPR016032">
    <property type="entry name" value="Sig_transdc_resp-reg_C-effctor"/>
</dbReference>
<dbReference type="SUPFAM" id="SSF52172">
    <property type="entry name" value="CheY-like"/>
    <property type="match status" value="1"/>
</dbReference>
<dbReference type="InterPro" id="IPR039420">
    <property type="entry name" value="WalR-like"/>
</dbReference>
<feature type="domain" description="Response regulatory" evidence="7">
    <location>
        <begin position="31"/>
        <end position="146"/>
    </location>
</feature>
<dbReference type="Pfam" id="PF00196">
    <property type="entry name" value="GerE"/>
    <property type="match status" value="1"/>
</dbReference>
<dbReference type="PROSITE" id="PS00622">
    <property type="entry name" value="HTH_LUXR_1"/>
    <property type="match status" value="1"/>
</dbReference>
<dbReference type="PROSITE" id="PS50110">
    <property type="entry name" value="RESPONSE_REGULATORY"/>
    <property type="match status" value="1"/>
</dbReference>
<keyword evidence="9" id="KW-1185">Reference proteome</keyword>
<evidence type="ECO:0000313" key="8">
    <source>
        <dbReference type="EMBL" id="MDA0184368.1"/>
    </source>
</evidence>
<keyword evidence="2" id="KW-0805">Transcription regulation</keyword>
<dbReference type="InterPro" id="IPR058245">
    <property type="entry name" value="NreC/VraR/RcsB-like_REC"/>
</dbReference>
<dbReference type="EMBL" id="JAPDDP010000074">
    <property type="protein sequence ID" value="MDA0184368.1"/>
    <property type="molecule type" value="Genomic_DNA"/>
</dbReference>
<dbReference type="Proteomes" id="UP001147653">
    <property type="component" value="Unassembled WGS sequence"/>
</dbReference>
<evidence type="ECO:0000313" key="9">
    <source>
        <dbReference type="Proteomes" id="UP001147653"/>
    </source>
</evidence>
<dbReference type="RefSeq" id="WP_270028819.1">
    <property type="nucleotide sequence ID" value="NZ_JAPDDP010000074.1"/>
</dbReference>
<evidence type="ECO:0000256" key="5">
    <source>
        <dbReference type="PROSITE-ProRule" id="PRU00169"/>
    </source>
</evidence>
<dbReference type="InterPro" id="IPR011006">
    <property type="entry name" value="CheY-like_superfamily"/>
</dbReference>
<protein>
    <submittedName>
        <fullName evidence="8">Response regulator transcription factor</fullName>
    </submittedName>
</protein>
<comment type="caution">
    <text evidence="8">The sequence shown here is derived from an EMBL/GenBank/DDBJ whole genome shotgun (WGS) entry which is preliminary data.</text>
</comment>
<dbReference type="PANTHER" id="PTHR43214:SF24">
    <property type="entry name" value="TRANSCRIPTIONAL REGULATORY PROTEIN NARL-RELATED"/>
    <property type="match status" value="1"/>
</dbReference>
<keyword evidence="1" id="KW-0597">Phosphoprotein</keyword>
<dbReference type="GO" id="GO:0006355">
    <property type="term" value="P:regulation of DNA-templated transcription"/>
    <property type="evidence" value="ECO:0007669"/>
    <property type="project" value="InterPro"/>
</dbReference>
<evidence type="ECO:0000256" key="3">
    <source>
        <dbReference type="ARBA" id="ARBA00023125"/>
    </source>
</evidence>
<sequence length="236" mass="25592">MIPRVTAVPPLKNPSLARRHRLGHSVRRVIFVVLADPQPLFRDAVARVIRQDPELQLVAEVSGGRAALAAVVAHDPDVALVARDLPDLDGERVLAATVREHRRTRVVLLDSAPGPDAWSLLGDGAAGVLSRRVAPDALRAAVHRVARGETALCDEAQTALAAEVRARSAADRPLLSPREQQVLDLVADGLSAPQIASRLQVATSTVRTHHKHLLVKLDAHDRAQLVRHAMRRKLLD</sequence>
<evidence type="ECO:0000259" key="6">
    <source>
        <dbReference type="PROSITE" id="PS50043"/>
    </source>
</evidence>
<dbReference type="PANTHER" id="PTHR43214">
    <property type="entry name" value="TWO-COMPONENT RESPONSE REGULATOR"/>
    <property type="match status" value="1"/>
</dbReference>
<evidence type="ECO:0000256" key="1">
    <source>
        <dbReference type="ARBA" id="ARBA00022553"/>
    </source>
</evidence>
<dbReference type="PRINTS" id="PR00038">
    <property type="entry name" value="HTHLUXR"/>
</dbReference>
<dbReference type="GO" id="GO:0003677">
    <property type="term" value="F:DNA binding"/>
    <property type="evidence" value="ECO:0007669"/>
    <property type="project" value="UniProtKB-KW"/>
</dbReference>
<dbReference type="InterPro" id="IPR001789">
    <property type="entry name" value="Sig_transdc_resp-reg_receiver"/>
</dbReference>
<keyword evidence="4" id="KW-0804">Transcription</keyword>
<evidence type="ECO:0000256" key="4">
    <source>
        <dbReference type="ARBA" id="ARBA00023163"/>
    </source>
</evidence>
<reference evidence="8" key="1">
    <citation type="submission" date="2022-10" db="EMBL/GenBank/DDBJ databases">
        <title>The WGS of Solirubrobacter phytolaccae KCTC 29190.</title>
        <authorList>
            <person name="Jiang Z."/>
        </authorList>
    </citation>
    <scope>NUCLEOTIDE SEQUENCE</scope>
    <source>
        <strain evidence="8">KCTC 29190</strain>
    </source>
</reference>
<dbReference type="Pfam" id="PF00072">
    <property type="entry name" value="Response_reg"/>
    <property type="match status" value="1"/>
</dbReference>
<accession>A0A9X3SB47</accession>
<evidence type="ECO:0000259" key="7">
    <source>
        <dbReference type="PROSITE" id="PS50110"/>
    </source>
</evidence>